<sequence>MQLAARAARPMTVGAGLLVFALVVGAVVGALWGVLRPAYEVVVRDGGALVDQALSPANVEFSSFGWFVILSAVLGLVVALVAYARLGGAVSLAMMAWVVVAAAAGAFAVHTFGSWSAGLFSGMPSHDALVDGARFQLVPPLHPGVAWLCAPFVAALVYWLLALVTPVPRAAEPPAPAPAAESSPAAAAG</sequence>
<evidence type="ECO:0000313" key="3">
    <source>
        <dbReference type="Proteomes" id="UP000182237"/>
    </source>
</evidence>
<dbReference type="EMBL" id="LT629765">
    <property type="protein sequence ID" value="SDR89520.1"/>
    <property type="molecule type" value="Genomic_DNA"/>
</dbReference>
<dbReference type="OrthoDB" id="4428081at2"/>
<keyword evidence="1" id="KW-0812">Transmembrane</keyword>
<evidence type="ECO:0000256" key="1">
    <source>
        <dbReference type="SAM" id="Phobius"/>
    </source>
</evidence>
<feature type="transmembrane region" description="Helical" evidence="1">
    <location>
        <begin position="96"/>
        <end position="115"/>
    </location>
</feature>
<evidence type="ECO:0008006" key="4">
    <source>
        <dbReference type="Google" id="ProtNLM"/>
    </source>
</evidence>
<feature type="transmembrane region" description="Helical" evidence="1">
    <location>
        <begin position="144"/>
        <end position="164"/>
    </location>
</feature>
<dbReference type="STRING" id="1203190.GCA_000312345_00181"/>
<evidence type="ECO:0000313" key="2">
    <source>
        <dbReference type="EMBL" id="SDR89520.1"/>
    </source>
</evidence>
<keyword evidence="1" id="KW-1133">Transmembrane helix</keyword>
<feature type="transmembrane region" description="Helical" evidence="1">
    <location>
        <begin position="12"/>
        <end position="35"/>
    </location>
</feature>
<name>A0A1H1MS74_9CORY</name>
<organism evidence="2 3">
    <name type="scientific">Corynebacterium timonense</name>
    <dbReference type="NCBI Taxonomy" id="441500"/>
    <lineage>
        <taxon>Bacteria</taxon>
        <taxon>Bacillati</taxon>
        <taxon>Actinomycetota</taxon>
        <taxon>Actinomycetes</taxon>
        <taxon>Mycobacteriales</taxon>
        <taxon>Corynebacteriaceae</taxon>
        <taxon>Corynebacterium</taxon>
    </lineage>
</organism>
<protein>
    <recommendedName>
        <fullName evidence="4">DUF2567 domain-containing protein</fullName>
    </recommendedName>
</protein>
<dbReference type="eggNOG" id="ENOG503289Z">
    <property type="taxonomic scope" value="Bacteria"/>
</dbReference>
<keyword evidence="1" id="KW-0472">Membrane</keyword>
<feature type="transmembrane region" description="Helical" evidence="1">
    <location>
        <begin position="64"/>
        <end position="84"/>
    </location>
</feature>
<dbReference type="Proteomes" id="UP000182237">
    <property type="component" value="Chromosome I"/>
</dbReference>
<proteinExistence type="predicted"/>
<gene>
    <name evidence="2" type="ORF">SAMN04488539_0595</name>
</gene>
<dbReference type="AlphaFoldDB" id="A0A1H1MS74"/>
<dbReference type="RefSeq" id="WP_155860763.1">
    <property type="nucleotide sequence ID" value="NZ_LT629765.1"/>
</dbReference>
<keyword evidence="3" id="KW-1185">Reference proteome</keyword>
<accession>A0A1H1MS74</accession>
<reference evidence="2 3" key="1">
    <citation type="submission" date="2016-10" db="EMBL/GenBank/DDBJ databases">
        <authorList>
            <person name="de Groot N.N."/>
        </authorList>
    </citation>
    <scope>NUCLEOTIDE SEQUENCE [LARGE SCALE GENOMIC DNA]</scope>
    <source>
        <strain evidence="2 3">DSM 45434</strain>
    </source>
</reference>